<dbReference type="NCBIfam" id="TIGR00481">
    <property type="entry name" value="YbhB/YbcL family Raf kinase inhibitor-like protein"/>
    <property type="match status" value="1"/>
</dbReference>
<dbReference type="AlphaFoldDB" id="A0A1U9KJZ7"/>
<name>A0A1U9KJZ7_ACEAC</name>
<protein>
    <submittedName>
        <fullName evidence="1">Kinase inhibitor</fullName>
    </submittedName>
</protein>
<dbReference type="Gene3D" id="3.90.280.10">
    <property type="entry name" value="PEBP-like"/>
    <property type="match status" value="1"/>
</dbReference>
<dbReference type="SUPFAM" id="SSF49777">
    <property type="entry name" value="PEBP-like"/>
    <property type="match status" value="1"/>
</dbReference>
<dbReference type="RefSeq" id="WP_077814093.1">
    <property type="nucleotide sequence ID" value="NZ_CP014692.1"/>
</dbReference>
<reference evidence="1 2" key="1">
    <citation type="submission" date="2016-03" db="EMBL/GenBank/DDBJ databases">
        <title>Acetic acid bacteria sequencing.</title>
        <authorList>
            <person name="Brandt J."/>
            <person name="Jakob F."/>
            <person name="Vogel R.F."/>
        </authorList>
    </citation>
    <scope>NUCLEOTIDE SEQUENCE [LARGE SCALE GENOMIC DNA]</scope>
    <source>
        <strain evidence="1 2">TMW2.1153</strain>
    </source>
</reference>
<dbReference type="STRING" id="435.A0U92_16510"/>
<evidence type="ECO:0000313" key="1">
    <source>
        <dbReference type="EMBL" id="AQS86087.1"/>
    </source>
</evidence>
<keyword evidence="2" id="KW-1185">Reference proteome</keyword>
<proteinExistence type="predicted"/>
<gene>
    <name evidence="1" type="ORF">A0U92_16510</name>
</gene>
<dbReference type="eggNOG" id="COG1881">
    <property type="taxonomic scope" value="Bacteria"/>
</dbReference>
<dbReference type="InterPro" id="IPR005247">
    <property type="entry name" value="YbhB_YbcL/LppC-like"/>
</dbReference>
<dbReference type="PANTHER" id="PTHR30289">
    <property type="entry name" value="UNCHARACTERIZED PROTEIN YBCL-RELATED"/>
    <property type="match status" value="1"/>
</dbReference>
<organism evidence="1 2">
    <name type="scientific">Acetobacter aceti</name>
    <dbReference type="NCBI Taxonomy" id="435"/>
    <lineage>
        <taxon>Bacteria</taxon>
        <taxon>Pseudomonadati</taxon>
        <taxon>Pseudomonadota</taxon>
        <taxon>Alphaproteobacteria</taxon>
        <taxon>Acetobacterales</taxon>
        <taxon>Acetobacteraceae</taxon>
        <taxon>Acetobacter</taxon>
        <taxon>Acetobacter subgen. Acetobacter</taxon>
    </lineage>
</organism>
<dbReference type="Pfam" id="PF01161">
    <property type="entry name" value="PBP"/>
    <property type="match status" value="1"/>
</dbReference>
<sequence length="166" mass="17173">MVFTLTSPAFGNGAVMPQAQVYSGMGQTGGNLSPPLQWEGAPAETKSFVVTLYDPDAPTGSGWWHWVVANIPADVTSLVEGAGSGQGGLPEGALEVRTDFGVPGYGGAAPPPGHMHRYVFTVTALDVPLLDVTVDSSPALVGFMVHHHRLASARLTVIYGSGAKTS</sequence>
<dbReference type="Proteomes" id="UP000188937">
    <property type="component" value="Chromosome"/>
</dbReference>
<dbReference type="CDD" id="cd00865">
    <property type="entry name" value="PEBP_bact_arch"/>
    <property type="match status" value="1"/>
</dbReference>
<dbReference type="EMBL" id="CP014692">
    <property type="protein sequence ID" value="AQS86087.1"/>
    <property type="molecule type" value="Genomic_DNA"/>
</dbReference>
<dbReference type="KEGG" id="aace:A0U92_16510"/>
<dbReference type="OrthoDB" id="9797506at2"/>
<dbReference type="PANTHER" id="PTHR30289:SF1">
    <property type="entry name" value="PEBP (PHOSPHATIDYLETHANOLAMINE-BINDING PROTEIN) FAMILY PROTEIN"/>
    <property type="match status" value="1"/>
</dbReference>
<dbReference type="InterPro" id="IPR036610">
    <property type="entry name" value="PEBP-like_sf"/>
</dbReference>
<dbReference type="NCBIfam" id="NF007609">
    <property type="entry name" value="PRK10257.1"/>
    <property type="match status" value="1"/>
</dbReference>
<dbReference type="InterPro" id="IPR008914">
    <property type="entry name" value="PEBP"/>
</dbReference>
<accession>A0A1U9KJZ7</accession>
<evidence type="ECO:0000313" key="2">
    <source>
        <dbReference type="Proteomes" id="UP000188937"/>
    </source>
</evidence>